<dbReference type="Proteomes" id="UP000029052">
    <property type="component" value="Unassembled WGS sequence"/>
</dbReference>
<dbReference type="PROSITE" id="PS51459">
    <property type="entry name" value="FIDO"/>
    <property type="match status" value="1"/>
</dbReference>
<dbReference type="EMBL" id="JGZB01000010">
    <property type="protein sequence ID" value="KFI67606.1"/>
    <property type="molecule type" value="Genomic_DNA"/>
</dbReference>
<protein>
    <submittedName>
        <fullName evidence="5">Fic/DOC family protein</fullName>
        <ecNumber evidence="5">2.7.7.-</ecNumber>
    </submittedName>
</protein>
<dbReference type="eggNOG" id="COG3177">
    <property type="taxonomic scope" value="Bacteria"/>
</dbReference>
<sequence>MFVGKTVDQKIMELPLVLEALASRDVVAESLRIADQANEMILAKDLWAESQFADMAEYRADWIAQYTYYATKYEGSRLSLPETERVLFGRTLPSGAKLNDMYAAKGMGDGFSRVEAMAGQETFPDIHDIDALHLLTALDVPARRRGVFRPSGYEVYIQGSSAQAAPSEEVERDMVVLLEMAAQLDRSVHPIVLAAAVHALFEMIHPFVDGNGRTGKQLVNAMLMRHGYQPIAIRSSQYDMYTEALEQWNVYDNPEPLVLLFAETECKEAEKVRDTLQHSLLVAQMFGRQSAGMFAAR</sequence>
<feature type="site" description="Important for autoinhibition of adenylyltransferase activity" evidence="3">
    <location>
        <position position="74"/>
    </location>
</feature>
<evidence type="ECO:0000313" key="6">
    <source>
        <dbReference type="Proteomes" id="UP000029052"/>
    </source>
</evidence>
<keyword evidence="6" id="KW-1185">Reference proteome</keyword>
<dbReference type="InterPro" id="IPR003812">
    <property type="entry name" value="Fido"/>
</dbReference>
<dbReference type="Pfam" id="PF02661">
    <property type="entry name" value="Fic"/>
    <property type="match status" value="1"/>
</dbReference>
<evidence type="ECO:0000256" key="3">
    <source>
        <dbReference type="PIRSR" id="PIRSR640198-3"/>
    </source>
</evidence>
<dbReference type="InterPro" id="IPR036597">
    <property type="entry name" value="Fido-like_dom_sf"/>
</dbReference>
<dbReference type="Gene3D" id="1.10.3290.10">
    <property type="entry name" value="Fido-like domain"/>
    <property type="match status" value="1"/>
</dbReference>
<reference evidence="5 6" key="1">
    <citation type="submission" date="2014-03" db="EMBL/GenBank/DDBJ databases">
        <title>Genomics of Bifidobacteria.</title>
        <authorList>
            <person name="Ventura M."/>
            <person name="Milani C."/>
            <person name="Lugli G.A."/>
        </authorList>
    </citation>
    <scope>NUCLEOTIDE SEQUENCE [LARGE SCALE GENOMIC DNA]</scope>
    <source>
        <strain evidence="5 6">LMG 11591</strain>
    </source>
</reference>
<organism evidence="5 6">
    <name type="scientific">Bifidobacterium magnum</name>
    <dbReference type="NCBI Taxonomy" id="1692"/>
    <lineage>
        <taxon>Bacteria</taxon>
        <taxon>Bacillati</taxon>
        <taxon>Actinomycetota</taxon>
        <taxon>Actinomycetes</taxon>
        <taxon>Bifidobacteriales</taxon>
        <taxon>Bifidobacteriaceae</taxon>
        <taxon>Bifidobacterium</taxon>
    </lineage>
</organism>
<evidence type="ECO:0000313" key="5">
    <source>
        <dbReference type="EMBL" id="KFI67606.1"/>
    </source>
</evidence>
<keyword evidence="2" id="KW-0547">Nucleotide-binding</keyword>
<dbReference type="PANTHER" id="PTHR13504">
    <property type="entry name" value="FIDO DOMAIN-CONTAINING PROTEIN DDB_G0283145"/>
    <property type="match status" value="1"/>
</dbReference>
<dbReference type="STRING" id="1692.BMAGN_0809"/>
<keyword evidence="5" id="KW-0548">Nucleotidyltransferase</keyword>
<dbReference type="PANTHER" id="PTHR13504:SF38">
    <property type="entry name" value="FIDO DOMAIN-CONTAINING PROTEIN"/>
    <property type="match status" value="1"/>
</dbReference>
<dbReference type="RefSeq" id="WP_022859392.1">
    <property type="nucleotide sequence ID" value="NZ_JGZB01000010.1"/>
</dbReference>
<evidence type="ECO:0000259" key="4">
    <source>
        <dbReference type="PROSITE" id="PS51459"/>
    </source>
</evidence>
<keyword evidence="5" id="KW-0808">Transferase</keyword>
<accession>A0A087B9A6</accession>
<feature type="active site" evidence="1">
    <location>
        <position position="205"/>
    </location>
</feature>
<dbReference type="AlphaFoldDB" id="A0A087B9A6"/>
<feature type="binding site" evidence="2">
    <location>
        <position position="249"/>
    </location>
    <ligand>
        <name>ATP</name>
        <dbReference type="ChEBI" id="CHEBI:30616"/>
    </ligand>
</feature>
<dbReference type="EC" id="2.7.7.-" evidence="5"/>
<evidence type="ECO:0000256" key="2">
    <source>
        <dbReference type="PIRSR" id="PIRSR640198-2"/>
    </source>
</evidence>
<keyword evidence="2" id="KW-0067">ATP-binding</keyword>
<proteinExistence type="predicted"/>
<dbReference type="InterPro" id="IPR040198">
    <property type="entry name" value="Fido_containing"/>
</dbReference>
<dbReference type="GO" id="GO:0016779">
    <property type="term" value="F:nucleotidyltransferase activity"/>
    <property type="evidence" value="ECO:0007669"/>
    <property type="project" value="UniProtKB-KW"/>
</dbReference>
<comment type="caution">
    <text evidence="5">The sequence shown here is derived from an EMBL/GenBank/DDBJ whole genome shotgun (WGS) entry which is preliminary data.</text>
</comment>
<dbReference type="SUPFAM" id="SSF140931">
    <property type="entry name" value="Fic-like"/>
    <property type="match status" value="1"/>
</dbReference>
<name>A0A087B9A6_9BIFI</name>
<dbReference type="GO" id="GO:0005524">
    <property type="term" value="F:ATP binding"/>
    <property type="evidence" value="ECO:0007669"/>
    <property type="project" value="UniProtKB-KW"/>
</dbReference>
<feature type="domain" description="Fido" evidence="4">
    <location>
        <begin position="124"/>
        <end position="263"/>
    </location>
</feature>
<evidence type="ECO:0000256" key="1">
    <source>
        <dbReference type="PIRSR" id="PIRSR640198-1"/>
    </source>
</evidence>
<gene>
    <name evidence="5" type="ORF">BMAGN_0809</name>
</gene>